<keyword evidence="4 11" id="KW-0963">Cytoplasm</keyword>
<dbReference type="InterPro" id="IPR004107">
    <property type="entry name" value="Integrase_SAM-like_N"/>
</dbReference>
<protein>
    <recommendedName>
        <fullName evidence="3 11">Tyrosine recombinase XerC</fullName>
    </recommendedName>
</protein>
<dbReference type="InterPro" id="IPR002104">
    <property type="entry name" value="Integrase_catalytic"/>
</dbReference>
<reference evidence="14 15" key="1">
    <citation type="submission" date="2006-02" db="EMBL/GenBank/DDBJ databases">
        <authorList>
            <person name="Waterbury J."/>
            <person name="Ferriera S."/>
            <person name="Johnson J."/>
            <person name="Kravitz S."/>
            <person name="Halpern A."/>
            <person name="Remington K."/>
            <person name="Beeson K."/>
            <person name="Tran B."/>
            <person name="Rogers Y.-H."/>
            <person name="Friedman R."/>
            <person name="Venter J.C."/>
        </authorList>
    </citation>
    <scope>NUCLEOTIDE SEQUENCE [LARGE SCALE GENOMIC DNA]</scope>
    <source>
        <strain evidence="14 15">Nb-231</strain>
    </source>
</reference>
<gene>
    <name evidence="11" type="primary">xerC</name>
    <name evidence="14" type="ORF">NB231_11074</name>
</gene>
<evidence type="ECO:0000256" key="7">
    <source>
        <dbReference type="ARBA" id="ARBA00022908"/>
    </source>
</evidence>
<dbReference type="eggNOG" id="COG4973">
    <property type="taxonomic scope" value="Bacteria"/>
</dbReference>
<keyword evidence="15" id="KW-1185">Reference proteome</keyword>
<dbReference type="OrthoDB" id="9801717at2"/>
<dbReference type="GO" id="GO:0005737">
    <property type="term" value="C:cytoplasm"/>
    <property type="evidence" value="ECO:0007669"/>
    <property type="project" value="UniProtKB-SubCell"/>
</dbReference>
<sequence length="301" mass="34466">MSCWLERFDAHLRTERRLARLTRQHYRRDLETLAGYCGALGLSGWEQVNATHIRRFIAWRHRSGLAGRSLQRMLSSIRTLYRYLIREGVTRSNPGTGVRAPKTRQRLPEALDVDETAHLLDEPPASDPLRVRDVAMFELLYSCGLRLAELAGLSTDAVTGREAELRVTGKGCKMRVVPIGRQARCALLRWLTLRPGLARSDEPALFVARHGRRLSHRSIQVRLERLAQRRGLHRRVHPHMLRHSFASHLLESSGDLRAVQELLGHAHIGTTQVYTHLDFQHLTKVYDAAHPRARRKPREPG</sequence>
<dbReference type="GO" id="GO:0006313">
    <property type="term" value="P:DNA transposition"/>
    <property type="evidence" value="ECO:0007669"/>
    <property type="project" value="UniProtKB-UniRule"/>
</dbReference>
<feature type="active site" evidence="11">
    <location>
        <position position="239"/>
    </location>
</feature>
<dbReference type="AlphaFoldDB" id="A4BTZ3"/>
<feature type="domain" description="Core-binding (CB)" evidence="13">
    <location>
        <begin position="1"/>
        <end position="85"/>
    </location>
</feature>
<dbReference type="InterPro" id="IPR010998">
    <property type="entry name" value="Integrase_recombinase_N"/>
</dbReference>
<dbReference type="InterPro" id="IPR011010">
    <property type="entry name" value="DNA_brk_join_enz"/>
</dbReference>
<dbReference type="STRING" id="314278.NB231_11074"/>
<evidence type="ECO:0000259" key="12">
    <source>
        <dbReference type="PROSITE" id="PS51898"/>
    </source>
</evidence>
<evidence type="ECO:0000256" key="3">
    <source>
        <dbReference type="ARBA" id="ARBA00015804"/>
    </source>
</evidence>
<dbReference type="PROSITE" id="PS51898">
    <property type="entry name" value="TYR_RECOMBINASE"/>
    <property type="match status" value="1"/>
</dbReference>
<evidence type="ECO:0000256" key="2">
    <source>
        <dbReference type="ARBA" id="ARBA00006657"/>
    </source>
</evidence>
<comment type="subunit">
    <text evidence="11">Forms a cyclic heterotetrameric complex composed of two molecules of XerC and two molecules of XerD.</text>
</comment>
<keyword evidence="5 11" id="KW-0132">Cell division</keyword>
<evidence type="ECO:0000256" key="5">
    <source>
        <dbReference type="ARBA" id="ARBA00022618"/>
    </source>
</evidence>
<dbReference type="Pfam" id="PF00589">
    <property type="entry name" value="Phage_integrase"/>
    <property type="match status" value="1"/>
</dbReference>
<dbReference type="EMBL" id="AAOF01000016">
    <property type="protein sequence ID" value="EAR20814.1"/>
    <property type="molecule type" value="Genomic_DNA"/>
</dbReference>
<comment type="function">
    <text evidence="11">Site-specific tyrosine recombinase, which acts by catalyzing the cutting and rejoining of the recombining DNA molecules. The XerC-XerD complex is essential to convert dimers of the bacterial chromosome into monomers to permit their segregation at cell division. It also contributes to the segregational stability of plasmids.</text>
</comment>
<keyword evidence="7 11" id="KW-0229">DNA integration</keyword>
<feature type="domain" description="Tyr recombinase" evidence="12">
    <location>
        <begin position="106"/>
        <end position="287"/>
    </location>
</feature>
<dbReference type="CDD" id="cd00798">
    <property type="entry name" value="INT_XerDC_C"/>
    <property type="match status" value="1"/>
</dbReference>
<evidence type="ECO:0000256" key="1">
    <source>
        <dbReference type="ARBA" id="ARBA00004496"/>
    </source>
</evidence>
<keyword evidence="6 11" id="KW-0159">Chromosome partition</keyword>
<dbReference type="InterPro" id="IPR050090">
    <property type="entry name" value="Tyrosine_recombinase_XerCD"/>
</dbReference>
<dbReference type="GO" id="GO:0003677">
    <property type="term" value="F:DNA binding"/>
    <property type="evidence" value="ECO:0007669"/>
    <property type="project" value="UniProtKB-UniRule"/>
</dbReference>
<dbReference type="NCBIfam" id="NF001399">
    <property type="entry name" value="PRK00283.1"/>
    <property type="match status" value="1"/>
</dbReference>
<dbReference type="NCBIfam" id="TIGR02224">
    <property type="entry name" value="recomb_XerC"/>
    <property type="match status" value="1"/>
</dbReference>
<dbReference type="InterPro" id="IPR011931">
    <property type="entry name" value="Recomb_XerC"/>
</dbReference>
<evidence type="ECO:0000313" key="14">
    <source>
        <dbReference type="EMBL" id="EAR20814.1"/>
    </source>
</evidence>
<evidence type="ECO:0000256" key="4">
    <source>
        <dbReference type="ARBA" id="ARBA00022490"/>
    </source>
</evidence>
<dbReference type="Gene3D" id="1.10.443.10">
    <property type="entry name" value="Intergrase catalytic core"/>
    <property type="match status" value="1"/>
</dbReference>
<name>A4BTZ3_9GAMM</name>
<dbReference type="HAMAP" id="MF_01808">
    <property type="entry name" value="Recomb_XerC_XerD"/>
    <property type="match status" value="1"/>
</dbReference>
<dbReference type="InterPro" id="IPR023009">
    <property type="entry name" value="Tyrosine_recombinase_XerC/XerD"/>
</dbReference>
<dbReference type="RefSeq" id="WP_005002544.1">
    <property type="nucleotide sequence ID" value="NZ_CH672427.1"/>
</dbReference>
<keyword evidence="10 11" id="KW-0131">Cell cycle</keyword>
<evidence type="ECO:0000256" key="8">
    <source>
        <dbReference type="ARBA" id="ARBA00023125"/>
    </source>
</evidence>
<evidence type="ECO:0000256" key="11">
    <source>
        <dbReference type="HAMAP-Rule" id="MF_01808"/>
    </source>
</evidence>
<dbReference type="InterPro" id="IPR013762">
    <property type="entry name" value="Integrase-like_cat_sf"/>
</dbReference>
<comment type="subcellular location">
    <subcellularLocation>
        <location evidence="1 11">Cytoplasm</location>
    </subcellularLocation>
</comment>
<comment type="caution">
    <text evidence="14">The sequence shown here is derived from an EMBL/GenBank/DDBJ whole genome shotgun (WGS) entry which is preliminary data.</text>
</comment>
<feature type="active site" evidence="11">
    <location>
        <position position="170"/>
    </location>
</feature>
<evidence type="ECO:0000256" key="10">
    <source>
        <dbReference type="ARBA" id="ARBA00023306"/>
    </source>
</evidence>
<dbReference type="PROSITE" id="PS51900">
    <property type="entry name" value="CB"/>
    <property type="match status" value="1"/>
</dbReference>
<evidence type="ECO:0000259" key="13">
    <source>
        <dbReference type="PROSITE" id="PS51900"/>
    </source>
</evidence>
<organism evidence="14 15">
    <name type="scientific">Nitrococcus mobilis Nb-231</name>
    <dbReference type="NCBI Taxonomy" id="314278"/>
    <lineage>
        <taxon>Bacteria</taxon>
        <taxon>Pseudomonadati</taxon>
        <taxon>Pseudomonadota</taxon>
        <taxon>Gammaproteobacteria</taxon>
        <taxon>Chromatiales</taxon>
        <taxon>Ectothiorhodospiraceae</taxon>
        <taxon>Nitrococcus</taxon>
    </lineage>
</organism>
<comment type="similarity">
    <text evidence="2 11">Belongs to the 'phage' integrase family. XerC subfamily.</text>
</comment>
<dbReference type="PANTHER" id="PTHR30349:SF81">
    <property type="entry name" value="TYROSINE RECOMBINASE XERC"/>
    <property type="match status" value="1"/>
</dbReference>
<dbReference type="Proteomes" id="UP000003374">
    <property type="component" value="Unassembled WGS sequence"/>
</dbReference>
<evidence type="ECO:0000256" key="6">
    <source>
        <dbReference type="ARBA" id="ARBA00022829"/>
    </source>
</evidence>
<keyword evidence="9 11" id="KW-0233">DNA recombination</keyword>
<keyword evidence="8 11" id="KW-0238">DNA-binding</keyword>
<proteinExistence type="inferred from homology"/>
<dbReference type="PANTHER" id="PTHR30349">
    <property type="entry name" value="PHAGE INTEGRASE-RELATED"/>
    <property type="match status" value="1"/>
</dbReference>
<accession>A4BTZ3</accession>
<evidence type="ECO:0000256" key="9">
    <source>
        <dbReference type="ARBA" id="ARBA00023172"/>
    </source>
</evidence>
<dbReference type="Pfam" id="PF02899">
    <property type="entry name" value="Phage_int_SAM_1"/>
    <property type="match status" value="1"/>
</dbReference>
<dbReference type="Gene3D" id="1.10.150.130">
    <property type="match status" value="1"/>
</dbReference>
<feature type="active site" evidence="11">
    <location>
        <position position="146"/>
    </location>
</feature>
<feature type="active site" evidence="11">
    <location>
        <position position="265"/>
    </location>
</feature>
<dbReference type="SUPFAM" id="SSF56349">
    <property type="entry name" value="DNA breaking-rejoining enzymes"/>
    <property type="match status" value="1"/>
</dbReference>
<dbReference type="GO" id="GO:0007059">
    <property type="term" value="P:chromosome segregation"/>
    <property type="evidence" value="ECO:0007669"/>
    <property type="project" value="UniProtKB-UniRule"/>
</dbReference>
<feature type="active site" description="O-(3'-phospho-DNA)-tyrosine intermediate" evidence="11">
    <location>
        <position position="274"/>
    </location>
</feature>
<dbReference type="InterPro" id="IPR044068">
    <property type="entry name" value="CB"/>
</dbReference>
<dbReference type="HOGENOM" id="CLU_027562_9_0_6"/>
<feature type="active site" evidence="11">
    <location>
        <position position="242"/>
    </location>
</feature>
<dbReference type="GO" id="GO:0009037">
    <property type="term" value="F:tyrosine-based site-specific recombinase activity"/>
    <property type="evidence" value="ECO:0007669"/>
    <property type="project" value="UniProtKB-UniRule"/>
</dbReference>
<evidence type="ECO:0000313" key="15">
    <source>
        <dbReference type="Proteomes" id="UP000003374"/>
    </source>
</evidence>
<dbReference type="GO" id="GO:0051301">
    <property type="term" value="P:cell division"/>
    <property type="evidence" value="ECO:0007669"/>
    <property type="project" value="UniProtKB-UniRule"/>
</dbReference>